<sequence>MTSPQLSVVVPCFNEAAVVERFHAAVRKVLGQAGLDYEICYVDDGSTDRTRDIIGDLGAGDRRVRYTVFSRNFGKEAAMLAGLRMSRGQAVVLMDADLQHPPELIPRMLELHGRGYDQVIPRRNRDGEGTARTVLSRGYYALVRRLMDVEVLDGAGDFRLLSRQAVDTVLSLPETNRFSKGIFSWIGFTTTSFTYQNTQRFAGSSKWGSRHLLNYGIDGLLSFNNRPLRLAIYAGFWCFLSALVYAAWVAFDVALHGTAVPGYATLLMAVVGLGGIQLITLGIIGEYVGRIYYEVKRRPSFVVRETDERPAPRPRPPQHGSATCPKGRPATARQFTTFVMIGFVNTAVYLAVYATLNQWIPYLAAHVIGYSVSTVGSFFLNSYLTVRTRPRWRAFLRYPLSSGFNLVASGALLYVAVSRLEMDKNVAALAAGVLVTPVTFLLARWAINSGRRPADTAGTAQNGPAEAEQEDPALK</sequence>
<comment type="similarity">
    <text evidence="2">Belongs to the glycosyltransferase 2 family.</text>
</comment>
<feature type="region of interest" description="Disordered" evidence="6">
    <location>
        <begin position="453"/>
        <end position="475"/>
    </location>
</feature>
<dbReference type="PANTHER" id="PTHR48090:SF8">
    <property type="entry name" value="GLYCOSYLTRANSFERASE CSBB-RELATED"/>
    <property type="match status" value="1"/>
</dbReference>
<evidence type="ECO:0000256" key="5">
    <source>
        <dbReference type="ARBA" id="ARBA00023136"/>
    </source>
</evidence>
<evidence type="ECO:0000259" key="9">
    <source>
        <dbReference type="Pfam" id="PF04138"/>
    </source>
</evidence>
<feature type="region of interest" description="Disordered" evidence="6">
    <location>
        <begin position="304"/>
        <end position="328"/>
    </location>
</feature>
<feature type="domain" description="GtrA/DPMS transmembrane" evidence="9">
    <location>
        <begin position="337"/>
        <end position="447"/>
    </location>
</feature>
<dbReference type="SUPFAM" id="SSF53448">
    <property type="entry name" value="Nucleotide-diphospho-sugar transferases"/>
    <property type="match status" value="1"/>
</dbReference>
<feature type="domain" description="Glycosyltransferase 2-like" evidence="8">
    <location>
        <begin position="7"/>
        <end position="169"/>
    </location>
</feature>
<keyword evidence="10" id="KW-0328">Glycosyltransferase</keyword>
<dbReference type="Pfam" id="PF04138">
    <property type="entry name" value="GtrA_DPMS_TM"/>
    <property type="match status" value="1"/>
</dbReference>
<keyword evidence="5 7" id="KW-0472">Membrane</keyword>
<evidence type="ECO:0000256" key="4">
    <source>
        <dbReference type="ARBA" id="ARBA00022989"/>
    </source>
</evidence>
<evidence type="ECO:0000256" key="3">
    <source>
        <dbReference type="ARBA" id="ARBA00022692"/>
    </source>
</evidence>
<dbReference type="EMBL" id="JBHSPC010000033">
    <property type="protein sequence ID" value="MFC5671059.1"/>
    <property type="molecule type" value="Genomic_DNA"/>
</dbReference>
<dbReference type="InterPro" id="IPR007267">
    <property type="entry name" value="GtrA_DPMS_TM"/>
</dbReference>
<dbReference type="InterPro" id="IPR001173">
    <property type="entry name" value="Glyco_trans_2-like"/>
</dbReference>
<dbReference type="Pfam" id="PF00535">
    <property type="entry name" value="Glycos_transf_2"/>
    <property type="match status" value="1"/>
</dbReference>
<evidence type="ECO:0000259" key="8">
    <source>
        <dbReference type="Pfam" id="PF00535"/>
    </source>
</evidence>
<gene>
    <name evidence="10" type="ORF">ACFP2V_13300</name>
</gene>
<dbReference type="Gene3D" id="3.90.550.10">
    <property type="entry name" value="Spore Coat Polysaccharide Biosynthesis Protein SpsA, Chain A"/>
    <property type="match status" value="1"/>
</dbReference>
<keyword evidence="4 7" id="KW-1133">Transmembrane helix</keyword>
<proteinExistence type="inferred from homology"/>
<comment type="caution">
    <text evidence="10">The sequence shown here is derived from an EMBL/GenBank/DDBJ whole genome shotgun (WGS) entry which is preliminary data.</text>
</comment>
<keyword evidence="10" id="KW-0808">Transferase</keyword>
<dbReference type="InterPro" id="IPR029044">
    <property type="entry name" value="Nucleotide-diphossugar_trans"/>
</dbReference>
<evidence type="ECO:0000256" key="1">
    <source>
        <dbReference type="ARBA" id="ARBA00004141"/>
    </source>
</evidence>
<feature type="transmembrane region" description="Helical" evidence="7">
    <location>
        <begin position="230"/>
        <end position="251"/>
    </location>
</feature>
<feature type="transmembrane region" description="Helical" evidence="7">
    <location>
        <begin position="335"/>
        <end position="356"/>
    </location>
</feature>
<feature type="transmembrane region" description="Helical" evidence="7">
    <location>
        <begin position="362"/>
        <end position="386"/>
    </location>
</feature>
<keyword evidence="11" id="KW-1185">Reference proteome</keyword>
<dbReference type="InterPro" id="IPR050256">
    <property type="entry name" value="Glycosyltransferase_2"/>
</dbReference>
<evidence type="ECO:0000256" key="7">
    <source>
        <dbReference type="SAM" id="Phobius"/>
    </source>
</evidence>
<dbReference type="Proteomes" id="UP001596183">
    <property type="component" value="Unassembled WGS sequence"/>
</dbReference>
<reference evidence="11" key="1">
    <citation type="journal article" date="2019" name="Int. J. Syst. Evol. Microbiol.">
        <title>The Global Catalogue of Microorganisms (GCM) 10K type strain sequencing project: providing services to taxonomists for standard genome sequencing and annotation.</title>
        <authorList>
            <consortium name="The Broad Institute Genomics Platform"/>
            <consortium name="The Broad Institute Genome Sequencing Center for Infectious Disease"/>
            <person name="Wu L."/>
            <person name="Ma J."/>
        </authorList>
    </citation>
    <scope>NUCLEOTIDE SEQUENCE [LARGE SCALE GENOMIC DNA]</scope>
    <source>
        <strain evidence="11">JCM 13852</strain>
    </source>
</reference>
<dbReference type="GO" id="GO:0016757">
    <property type="term" value="F:glycosyltransferase activity"/>
    <property type="evidence" value="ECO:0007669"/>
    <property type="project" value="UniProtKB-KW"/>
</dbReference>
<dbReference type="CDD" id="cd04187">
    <property type="entry name" value="DPM1_like_bac"/>
    <property type="match status" value="1"/>
</dbReference>
<dbReference type="EC" id="2.4.-.-" evidence="10"/>
<feature type="transmembrane region" description="Helical" evidence="7">
    <location>
        <begin position="263"/>
        <end position="288"/>
    </location>
</feature>
<feature type="transmembrane region" description="Helical" evidence="7">
    <location>
        <begin position="398"/>
        <end position="420"/>
    </location>
</feature>
<protein>
    <submittedName>
        <fullName evidence="10">Glycosyltransferase</fullName>
        <ecNumber evidence="10">2.4.-.-</ecNumber>
    </submittedName>
</protein>
<organism evidence="10 11">
    <name type="scientific">Streptomyces incanus</name>
    <dbReference type="NCBI Taxonomy" id="887453"/>
    <lineage>
        <taxon>Bacteria</taxon>
        <taxon>Bacillati</taxon>
        <taxon>Actinomycetota</taxon>
        <taxon>Actinomycetes</taxon>
        <taxon>Kitasatosporales</taxon>
        <taxon>Streptomycetaceae</taxon>
        <taxon>Streptomyces</taxon>
    </lineage>
</organism>
<evidence type="ECO:0000256" key="6">
    <source>
        <dbReference type="SAM" id="MobiDB-lite"/>
    </source>
</evidence>
<dbReference type="PANTHER" id="PTHR48090">
    <property type="entry name" value="UNDECAPRENYL-PHOSPHATE 4-DEOXY-4-FORMAMIDO-L-ARABINOSE TRANSFERASE-RELATED"/>
    <property type="match status" value="1"/>
</dbReference>
<evidence type="ECO:0000313" key="10">
    <source>
        <dbReference type="EMBL" id="MFC5671059.1"/>
    </source>
</evidence>
<accession>A0ABW0XPY0</accession>
<evidence type="ECO:0000313" key="11">
    <source>
        <dbReference type="Proteomes" id="UP001596183"/>
    </source>
</evidence>
<comment type="subcellular location">
    <subcellularLocation>
        <location evidence="1">Membrane</location>
        <topology evidence="1">Multi-pass membrane protein</topology>
    </subcellularLocation>
</comment>
<evidence type="ECO:0000256" key="2">
    <source>
        <dbReference type="ARBA" id="ARBA00006739"/>
    </source>
</evidence>
<keyword evidence="3 7" id="KW-0812">Transmembrane</keyword>
<feature type="transmembrane region" description="Helical" evidence="7">
    <location>
        <begin position="426"/>
        <end position="447"/>
    </location>
</feature>
<name>A0ABW0XPY0_9ACTN</name>
<dbReference type="RefSeq" id="WP_381210473.1">
    <property type="nucleotide sequence ID" value="NZ_JBHSPC010000033.1"/>
</dbReference>